<dbReference type="PROSITE" id="PS50157">
    <property type="entry name" value="ZINC_FINGER_C2H2_2"/>
    <property type="match status" value="1"/>
</dbReference>
<dbReference type="EMBL" id="JACGWJ010000030">
    <property type="protein sequence ID" value="KAL0301015.1"/>
    <property type="molecule type" value="Genomic_DNA"/>
</dbReference>
<evidence type="ECO:0000313" key="9">
    <source>
        <dbReference type="EMBL" id="KAL0301015.1"/>
    </source>
</evidence>
<dbReference type="SMART" id="SM00355">
    <property type="entry name" value="ZnF_C2H2"/>
    <property type="match status" value="2"/>
</dbReference>
<dbReference type="Pfam" id="PF13912">
    <property type="entry name" value="zf-C2H2_6"/>
    <property type="match status" value="2"/>
</dbReference>
<keyword evidence="5" id="KW-0805">Transcription regulation</keyword>
<dbReference type="PANTHER" id="PTHR45988:SF18">
    <property type="entry name" value="C2H2-TYPE ZINC FINGER FAMILY PROTEIN"/>
    <property type="match status" value="1"/>
</dbReference>
<dbReference type="GO" id="GO:0005634">
    <property type="term" value="C:nucleus"/>
    <property type="evidence" value="ECO:0007669"/>
    <property type="project" value="TreeGrafter"/>
</dbReference>
<dbReference type="PROSITE" id="PS00028">
    <property type="entry name" value="ZINC_FINGER_C2H2_1"/>
    <property type="match status" value="1"/>
</dbReference>
<evidence type="ECO:0000256" key="4">
    <source>
        <dbReference type="ARBA" id="ARBA00022833"/>
    </source>
</evidence>
<comment type="caution">
    <text evidence="9">The sequence shown here is derived from an EMBL/GenBank/DDBJ whole genome shotgun (WGS) entry which is preliminary data.</text>
</comment>
<evidence type="ECO:0000256" key="2">
    <source>
        <dbReference type="ARBA" id="ARBA00022737"/>
    </source>
</evidence>
<keyword evidence="1" id="KW-0479">Metal-binding</keyword>
<dbReference type="AlphaFoldDB" id="A0AAW2K4Y4"/>
<evidence type="ECO:0000256" key="3">
    <source>
        <dbReference type="ARBA" id="ARBA00022771"/>
    </source>
</evidence>
<reference evidence="9" key="2">
    <citation type="journal article" date="2024" name="Plant">
        <title>Genomic evolution and insights into agronomic trait innovations of Sesamum species.</title>
        <authorList>
            <person name="Miao H."/>
            <person name="Wang L."/>
            <person name="Qu L."/>
            <person name="Liu H."/>
            <person name="Sun Y."/>
            <person name="Le M."/>
            <person name="Wang Q."/>
            <person name="Wei S."/>
            <person name="Zheng Y."/>
            <person name="Lin W."/>
            <person name="Duan Y."/>
            <person name="Cao H."/>
            <person name="Xiong S."/>
            <person name="Wang X."/>
            <person name="Wei L."/>
            <person name="Li C."/>
            <person name="Ma Q."/>
            <person name="Ju M."/>
            <person name="Zhao R."/>
            <person name="Li G."/>
            <person name="Mu C."/>
            <person name="Tian Q."/>
            <person name="Mei H."/>
            <person name="Zhang T."/>
            <person name="Gao T."/>
            <person name="Zhang H."/>
        </authorList>
    </citation>
    <scope>NUCLEOTIDE SEQUENCE</scope>
    <source>
        <strain evidence="9">G02</strain>
    </source>
</reference>
<dbReference type="GO" id="GO:0003700">
    <property type="term" value="F:DNA-binding transcription factor activity"/>
    <property type="evidence" value="ECO:0007669"/>
    <property type="project" value="InterPro"/>
</dbReference>
<dbReference type="InterPro" id="IPR044653">
    <property type="entry name" value="AZF1/2/3-like"/>
</dbReference>
<evidence type="ECO:0000256" key="7">
    <source>
        <dbReference type="PROSITE-ProRule" id="PRU00042"/>
    </source>
</evidence>
<gene>
    <name evidence="9" type="ORF">Sradi_6378300</name>
</gene>
<accession>A0AAW2K4Y4</accession>
<evidence type="ECO:0000256" key="5">
    <source>
        <dbReference type="ARBA" id="ARBA00023015"/>
    </source>
</evidence>
<dbReference type="InterPro" id="IPR013087">
    <property type="entry name" value="Znf_C2H2_type"/>
</dbReference>
<dbReference type="Gene3D" id="3.30.160.60">
    <property type="entry name" value="Classic Zinc Finger"/>
    <property type="match status" value="1"/>
</dbReference>
<evidence type="ECO:0000256" key="1">
    <source>
        <dbReference type="ARBA" id="ARBA00022723"/>
    </source>
</evidence>
<keyword evidence="2" id="KW-0677">Repeat</keyword>
<protein>
    <recommendedName>
        <fullName evidence="8">C2H2-type domain-containing protein</fullName>
    </recommendedName>
</protein>
<proteinExistence type="predicted"/>
<evidence type="ECO:0000259" key="8">
    <source>
        <dbReference type="PROSITE" id="PS50157"/>
    </source>
</evidence>
<reference evidence="9" key="1">
    <citation type="submission" date="2020-06" db="EMBL/GenBank/DDBJ databases">
        <authorList>
            <person name="Li T."/>
            <person name="Hu X."/>
            <person name="Zhang T."/>
            <person name="Song X."/>
            <person name="Zhang H."/>
            <person name="Dai N."/>
            <person name="Sheng W."/>
            <person name="Hou X."/>
            <person name="Wei L."/>
        </authorList>
    </citation>
    <scope>NUCLEOTIDE SEQUENCE</scope>
    <source>
        <strain evidence="9">G02</strain>
        <tissue evidence="9">Leaf</tissue>
    </source>
</reference>
<keyword evidence="6" id="KW-0804">Transcription</keyword>
<name>A0AAW2K4Y4_SESRA</name>
<dbReference type="SUPFAM" id="SSF57667">
    <property type="entry name" value="beta-beta-alpha zinc fingers"/>
    <property type="match status" value="1"/>
</dbReference>
<organism evidence="9">
    <name type="scientific">Sesamum radiatum</name>
    <name type="common">Black benniseed</name>
    <dbReference type="NCBI Taxonomy" id="300843"/>
    <lineage>
        <taxon>Eukaryota</taxon>
        <taxon>Viridiplantae</taxon>
        <taxon>Streptophyta</taxon>
        <taxon>Embryophyta</taxon>
        <taxon>Tracheophyta</taxon>
        <taxon>Spermatophyta</taxon>
        <taxon>Magnoliopsida</taxon>
        <taxon>eudicotyledons</taxon>
        <taxon>Gunneridae</taxon>
        <taxon>Pentapetalae</taxon>
        <taxon>asterids</taxon>
        <taxon>lamiids</taxon>
        <taxon>Lamiales</taxon>
        <taxon>Pedaliaceae</taxon>
        <taxon>Sesamum</taxon>
    </lineage>
</organism>
<keyword evidence="4" id="KW-0862">Zinc</keyword>
<dbReference type="GO" id="GO:0000976">
    <property type="term" value="F:transcription cis-regulatory region binding"/>
    <property type="evidence" value="ECO:0007669"/>
    <property type="project" value="TreeGrafter"/>
</dbReference>
<sequence length="143" mass="16334">MVVDQDQGKLMWVEVKKRKYEDDEMKDSSKIVVKRDCRVCHKVFSSAKALGGHMRIHVDEVKNKDLIVSKNSTALRARHHSFKLKKQNPREDCHKNMVGVIKKPSCMICGREFPSMKSLFGHKSGEGLEGNSSAFDCEKQLRS</sequence>
<keyword evidence="3 7" id="KW-0863">Zinc-finger</keyword>
<feature type="domain" description="C2H2-type" evidence="8">
    <location>
        <begin position="35"/>
        <end position="62"/>
    </location>
</feature>
<dbReference type="InterPro" id="IPR036236">
    <property type="entry name" value="Znf_C2H2_sf"/>
</dbReference>
<dbReference type="GO" id="GO:0008270">
    <property type="term" value="F:zinc ion binding"/>
    <property type="evidence" value="ECO:0007669"/>
    <property type="project" value="UniProtKB-KW"/>
</dbReference>
<evidence type="ECO:0000256" key="6">
    <source>
        <dbReference type="ARBA" id="ARBA00023163"/>
    </source>
</evidence>
<dbReference type="PANTHER" id="PTHR45988">
    <property type="entry name" value="C2H2 TYPE ZINC FINGER TRANSCRIPTION FACTOR FAMILY-RELATED"/>
    <property type="match status" value="1"/>
</dbReference>